<keyword evidence="8" id="KW-0067">ATP-binding</keyword>
<dbReference type="PRINTS" id="PR00344">
    <property type="entry name" value="BCTRLSENSOR"/>
</dbReference>
<name>A0A5B9DQ40_9HYPH</name>
<dbReference type="FunFam" id="1.10.287.130:FF:000001">
    <property type="entry name" value="Two-component sensor histidine kinase"/>
    <property type="match status" value="1"/>
</dbReference>
<dbReference type="KEGG" id="yti:FNA67_14630"/>
<reference evidence="10 11" key="1">
    <citation type="journal article" date="2015" name="Int. J. Syst. Evol. Microbiol.">
        <title>Youhaiella tibetensis gen. nov., sp. nov., isolated from subsurface sediment.</title>
        <authorList>
            <person name="Wang Y.X."/>
            <person name="Huang F.Q."/>
            <person name="Nogi Y."/>
            <person name="Pang S.J."/>
            <person name="Wang P.K."/>
            <person name="Lv J."/>
        </authorList>
    </citation>
    <scope>NUCLEOTIDE SEQUENCE [LARGE SCALE GENOMIC DNA]</scope>
    <source>
        <strain evidence="11">fig4</strain>
    </source>
</reference>
<dbReference type="InterPro" id="IPR003594">
    <property type="entry name" value="HATPase_dom"/>
</dbReference>
<evidence type="ECO:0000313" key="11">
    <source>
        <dbReference type="Proteomes" id="UP000321062"/>
    </source>
</evidence>
<keyword evidence="7 10" id="KW-0418">Kinase</keyword>
<evidence type="ECO:0000256" key="3">
    <source>
        <dbReference type="ARBA" id="ARBA00012438"/>
    </source>
</evidence>
<keyword evidence="11" id="KW-1185">Reference proteome</keyword>
<organism evidence="10 11">
    <name type="scientific">Paradevosia tibetensis</name>
    <dbReference type="NCBI Taxonomy" id="1447062"/>
    <lineage>
        <taxon>Bacteria</taxon>
        <taxon>Pseudomonadati</taxon>
        <taxon>Pseudomonadota</taxon>
        <taxon>Alphaproteobacteria</taxon>
        <taxon>Hyphomicrobiales</taxon>
        <taxon>Devosiaceae</taxon>
        <taxon>Paradevosia</taxon>
    </lineage>
</organism>
<dbReference type="AlphaFoldDB" id="A0A5B9DQ40"/>
<dbReference type="Pfam" id="PF00672">
    <property type="entry name" value="HAMP"/>
    <property type="match status" value="1"/>
</dbReference>
<dbReference type="InterPro" id="IPR003660">
    <property type="entry name" value="HAMP_dom"/>
</dbReference>
<dbReference type="InterPro" id="IPR036890">
    <property type="entry name" value="HATPase_C_sf"/>
</dbReference>
<evidence type="ECO:0000256" key="5">
    <source>
        <dbReference type="ARBA" id="ARBA00022679"/>
    </source>
</evidence>
<dbReference type="GO" id="GO:0005524">
    <property type="term" value="F:ATP binding"/>
    <property type="evidence" value="ECO:0007669"/>
    <property type="project" value="UniProtKB-KW"/>
</dbReference>
<dbReference type="PANTHER" id="PTHR42878">
    <property type="entry name" value="TWO-COMPONENT HISTIDINE KINASE"/>
    <property type="match status" value="1"/>
</dbReference>
<protein>
    <recommendedName>
        <fullName evidence="3">histidine kinase</fullName>
        <ecNumber evidence="3">2.7.13.3</ecNumber>
    </recommendedName>
</protein>
<dbReference type="Gene3D" id="1.10.287.130">
    <property type="match status" value="1"/>
</dbReference>
<dbReference type="SUPFAM" id="SSF158472">
    <property type="entry name" value="HAMP domain-like"/>
    <property type="match status" value="1"/>
</dbReference>
<dbReference type="Pfam" id="PF00512">
    <property type="entry name" value="HisKA"/>
    <property type="match status" value="1"/>
</dbReference>
<dbReference type="PANTHER" id="PTHR42878:SF7">
    <property type="entry name" value="SENSOR HISTIDINE KINASE GLRK"/>
    <property type="match status" value="1"/>
</dbReference>
<dbReference type="SMART" id="SM00387">
    <property type="entry name" value="HATPase_c"/>
    <property type="match status" value="1"/>
</dbReference>
<dbReference type="SUPFAM" id="SSF47384">
    <property type="entry name" value="Homodimeric domain of signal transducing histidine kinase"/>
    <property type="match status" value="1"/>
</dbReference>
<dbReference type="CDD" id="cd00082">
    <property type="entry name" value="HisKA"/>
    <property type="match status" value="1"/>
</dbReference>
<dbReference type="EC" id="2.7.13.3" evidence="3"/>
<sequence length="515" mass="56069">MSLRWRILALEIASLVFILAMIALMAGALRLSGHFAGRVDGVHKRFEALADLDGRANNYGEQVASTLLLGREKMADLQTARLDMEKVFARLNQATRDEIATLGGLSEVQAELPEVEENRRMLELYHGIDVNATRALALQRDGRQVEGIALFSRDVAFRLANELQPQIDRALQDERAEVADQLDAIATWQARLWAGGAVLAVAALACLISLGYLLRRSIVRPLGEIATAAEKLAAGDYAQRLDFAGKDDFAEFATAFNAVAANGEKTATELATRTAELRSVSDQLKVIDNRRTQFLADVSHELRTPLTVLRGEADVALRGPADAAELRQSIERIQGQAKDLGRLLEDLMAFARADAENQPYIVTDGRLDDVVSLAAEEAELLAEPREARIAVSLNDGGRHVEADFRRIRQALMIGLDNAVKHSPPGGTIGIQTEALDDSIAIRITDEGPGVTPEDHPRVFERFYRGRGESDLENEGLGIGLAIAKDILDRHGGTISLENRPEGGAVLEFTLPAGAR</sequence>
<dbReference type="InterPro" id="IPR003661">
    <property type="entry name" value="HisK_dim/P_dom"/>
</dbReference>
<evidence type="ECO:0000256" key="2">
    <source>
        <dbReference type="ARBA" id="ARBA00004370"/>
    </source>
</evidence>
<evidence type="ECO:0000313" key="10">
    <source>
        <dbReference type="EMBL" id="QEE21347.1"/>
    </source>
</evidence>
<evidence type="ECO:0000256" key="9">
    <source>
        <dbReference type="ARBA" id="ARBA00023012"/>
    </source>
</evidence>
<keyword evidence="5" id="KW-0808">Transferase</keyword>
<keyword evidence="4" id="KW-0597">Phosphoprotein</keyword>
<dbReference type="InterPro" id="IPR050351">
    <property type="entry name" value="BphY/WalK/GraS-like"/>
</dbReference>
<dbReference type="InterPro" id="IPR036097">
    <property type="entry name" value="HisK_dim/P_sf"/>
</dbReference>
<dbReference type="GO" id="GO:0000156">
    <property type="term" value="F:phosphorelay response regulator activity"/>
    <property type="evidence" value="ECO:0007669"/>
    <property type="project" value="TreeGrafter"/>
</dbReference>
<dbReference type="SMART" id="SM00388">
    <property type="entry name" value="HisKA"/>
    <property type="match status" value="1"/>
</dbReference>
<keyword evidence="9" id="KW-0902">Two-component regulatory system</keyword>
<dbReference type="InterPro" id="IPR004358">
    <property type="entry name" value="Sig_transdc_His_kin-like_C"/>
</dbReference>
<evidence type="ECO:0000256" key="7">
    <source>
        <dbReference type="ARBA" id="ARBA00022777"/>
    </source>
</evidence>
<comment type="catalytic activity">
    <reaction evidence="1">
        <text>ATP + protein L-histidine = ADP + protein N-phospho-L-histidine.</text>
        <dbReference type="EC" id="2.7.13.3"/>
    </reaction>
</comment>
<evidence type="ECO:0000256" key="8">
    <source>
        <dbReference type="ARBA" id="ARBA00022840"/>
    </source>
</evidence>
<dbReference type="GO" id="GO:0016020">
    <property type="term" value="C:membrane"/>
    <property type="evidence" value="ECO:0007669"/>
    <property type="project" value="UniProtKB-SubCell"/>
</dbReference>
<comment type="subcellular location">
    <subcellularLocation>
        <location evidence="2">Membrane</location>
    </subcellularLocation>
</comment>
<dbReference type="GO" id="GO:0000155">
    <property type="term" value="F:phosphorelay sensor kinase activity"/>
    <property type="evidence" value="ECO:0007669"/>
    <property type="project" value="InterPro"/>
</dbReference>
<dbReference type="CDD" id="cd00075">
    <property type="entry name" value="HATPase"/>
    <property type="match status" value="1"/>
</dbReference>
<evidence type="ECO:0000256" key="6">
    <source>
        <dbReference type="ARBA" id="ARBA00022741"/>
    </source>
</evidence>
<dbReference type="SMART" id="SM00304">
    <property type="entry name" value="HAMP"/>
    <property type="match status" value="1"/>
</dbReference>
<accession>A0A5B9DQ40</accession>
<dbReference type="Gene3D" id="3.30.565.10">
    <property type="entry name" value="Histidine kinase-like ATPase, C-terminal domain"/>
    <property type="match status" value="1"/>
</dbReference>
<dbReference type="SUPFAM" id="SSF55874">
    <property type="entry name" value="ATPase domain of HSP90 chaperone/DNA topoisomerase II/histidine kinase"/>
    <property type="match status" value="1"/>
</dbReference>
<gene>
    <name evidence="10" type="ORF">FNA67_14630</name>
</gene>
<evidence type="ECO:0000256" key="4">
    <source>
        <dbReference type="ARBA" id="ARBA00022553"/>
    </source>
</evidence>
<dbReference type="Gene3D" id="6.10.340.10">
    <property type="match status" value="1"/>
</dbReference>
<dbReference type="GO" id="GO:0007234">
    <property type="term" value="P:osmosensory signaling via phosphorelay pathway"/>
    <property type="evidence" value="ECO:0007669"/>
    <property type="project" value="TreeGrafter"/>
</dbReference>
<dbReference type="OrthoDB" id="9809766at2"/>
<dbReference type="RefSeq" id="WP_147656551.1">
    <property type="nucleotide sequence ID" value="NZ_BMFM01000001.1"/>
</dbReference>
<dbReference type="EMBL" id="CP041690">
    <property type="protein sequence ID" value="QEE21347.1"/>
    <property type="molecule type" value="Genomic_DNA"/>
</dbReference>
<dbReference type="InterPro" id="IPR005467">
    <property type="entry name" value="His_kinase_dom"/>
</dbReference>
<dbReference type="Pfam" id="PF02518">
    <property type="entry name" value="HATPase_c"/>
    <property type="match status" value="1"/>
</dbReference>
<dbReference type="PROSITE" id="PS50109">
    <property type="entry name" value="HIS_KIN"/>
    <property type="match status" value="1"/>
</dbReference>
<keyword evidence="6" id="KW-0547">Nucleotide-binding</keyword>
<dbReference type="PROSITE" id="PS50885">
    <property type="entry name" value="HAMP"/>
    <property type="match status" value="1"/>
</dbReference>
<dbReference type="GO" id="GO:0030295">
    <property type="term" value="F:protein kinase activator activity"/>
    <property type="evidence" value="ECO:0007669"/>
    <property type="project" value="TreeGrafter"/>
</dbReference>
<proteinExistence type="predicted"/>
<dbReference type="CDD" id="cd06225">
    <property type="entry name" value="HAMP"/>
    <property type="match status" value="1"/>
</dbReference>
<evidence type="ECO:0000256" key="1">
    <source>
        <dbReference type="ARBA" id="ARBA00000085"/>
    </source>
</evidence>
<dbReference type="Proteomes" id="UP000321062">
    <property type="component" value="Chromosome"/>
</dbReference>